<dbReference type="AlphaFoldDB" id="A0A2P6PAG5"/>
<dbReference type="Gramene" id="PRQ18913">
    <property type="protein sequence ID" value="PRQ18913"/>
    <property type="gene ID" value="RchiOBHm_Chr7g0211401"/>
</dbReference>
<dbReference type="Proteomes" id="UP000238479">
    <property type="component" value="Chromosome 7"/>
</dbReference>
<evidence type="ECO:0000313" key="2">
    <source>
        <dbReference type="EMBL" id="PRQ18913.1"/>
    </source>
</evidence>
<reference evidence="2 3" key="1">
    <citation type="journal article" date="2018" name="Nat. Genet.">
        <title>The Rosa genome provides new insights in the design of modern roses.</title>
        <authorList>
            <person name="Bendahmane M."/>
        </authorList>
    </citation>
    <scope>NUCLEOTIDE SEQUENCE [LARGE SCALE GENOMIC DNA]</scope>
    <source>
        <strain evidence="3">cv. Old Blush</strain>
    </source>
</reference>
<proteinExistence type="predicted"/>
<accession>A0A2P6PAG5</accession>
<protein>
    <submittedName>
        <fullName evidence="2">Uncharacterized protein</fullName>
    </submittedName>
</protein>
<comment type="caution">
    <text evidence="2">The sequence shown here is derived from an EMBL/GenBank/DDBJ whole genome shotgun (WGS) entry which is preliminary data.</text>
</comment>
<evidence type="ECO:0000313" key="3">
    <source>
        <dbReference type="Proteomes" id="UP000238479"/>
    </source>
</evidence>
<dbReference type="EMBL" id="PDCK01000045">
    <property type="protein sequence ID" value="PRQ18913.1"/>
    <property type="molecule type" value="Genomic_DNA"/>
</dbReference>
<name>A0A2P6PAG5_ROSCH</name>
<evidence type="ECO:0000256" key="1">
    <source>
        <dbReference type="SAM" id="MobiDB-lite"/>
    </source>
</evidence>
<feature type="region of interest" description="Disordered" evidence="1">
    <location>
        <begin position="1"/>
        <end position="26"/>
    </location>
</feature>
<organism evidence="2 3">
    <name type="scientific">Rosa chinensis</name>
    <name type="common">China rose</name>
    <dbReference type="NCBI Taxonomy" id="74649"/>
    <lineage>
        <taxon>Eukaryota</taxon>
        <taxon>Viridiplantae</taxon>
        <taxon>Streptophyta</taxon>
        <taxon>Embryophyta</taxon>
        <taxon>Tracheophyta</taxon>
        <taxon>Spermatophyta</taxon>
        <taxon>Magnoliopsida</taxon>
        <taxon>eudicotyledons</taxon>
        <taxon>Gunneridae</taxon>
        <taxon>Pentapetalae</taxon>
        <taxon>rosids</taxon>
        <taxon>fabids</taxon>
        <taxon>Rosales</taxon>
        <taxon>Rosaceae</taxon>
        <taxon>Rosoideae</taxon>
        <taxon>Rosoideae incertae sedis</taxon>
        <taxon>Rosa</taxon>
    </lineage>
</organism>
<gene>
    <name evidence="2" type="ORF">RchiOBHm_Chr7g0211401</name>
</gene>
<keyword evidence="3" id="KW-1185">Reference proteome</keyword>
<feature type="compositionally biased region" description="Polar residues" evidence="1">
    <location>
        <begin position="12"/>
        <end position="26"/>
    </location>
</feature>
<sequence>MNFGDPGPLTLPLNTPSSCPNTTLSTRRNQRFYPNSTCIRKELLFQYNHKILEYLGLKNYPFIYQRKSFTNVIP</sequence>